<reference evidence="13" key="2">
    <citation type="submission" date="2021-01" db="EMBL/GenBank/DDBJ databases">
        <authorList>
            <person name="Schikora-Tamarit M.A."/>
        </authorList>
    </citation>
    <scope>NUCLEOTIDE SEQUENCE</scope>
    <source>
        <strain evidence="13">CBS6075</strain>
    </source>
</reference>
<dbReference type="Proteomes" id="UP000769157">
    <property type="component" value="Unassembled WGS sequence"/>
</dbReference>
<keyword evidence="7 10" id="KW-0067">ATP-binding</keyword>
<dbReference type="GO" id="GO:0000011">
    <property type="term" value="P:vacuole inheritance"/>
    <property type="evidence" value="ECO:0007669"/>
    <property type="project" value="UniProtKB-ARBA"/>
</dbReference>
<dbReference type="PROSITE" id="PS00107">
    <property type="entry name" value="PROTEIN_KINASE_ATP"/>
    <property type="match status" value="1"/>
</dbReference>
<dbReference type="OrthoDB" id="193931at2759"/>
<evidence type="ECO:0000313" key="13">
    <source>
        <dbReference type="EMBL" id="KAH3661299.1"/>
    </source>
</evidence>
<dbReference type="InterPro" id="IPR017441">
    <property type="entry name" value="Protein_kinase_ATP_BS"/>
</dbReference>
<keyword evidence="6" id="KW-0418">Kinase</keyword>
<dbReference type="GO" id="GO:0030447">
    <property type="term" value="P:filamentous growth"/>
    <property type="evidence" value="ECO:0007669"/>
    <property type="project" value="UniProtKB-ARBA"/>
</dbReference>
<dbReference type="GO" id="GO:0035556">
    <property type="term" value="P:intracellular signal transduction"/>
    <property type="evidence" value="ECO:0007669"/>
    <property type="project" value="TreeGrafter"/>
</dbReference>
<dbReference type="FunFam" id="1.10.510.10:FF:000397">
    <property type="entry name" value="Serine/threonine-protein kinase KIN4"/>
    <property type="match status" value="1"/>
</dbReference>
<evidence type="ECO:0000256" key="8">
    <source>
        <dbReference type="ARBA" id="ARBA00047899"/>
    </source>
</evidence>
<dbReference type="SUPFAM" id="SSF56112">
    <property type="entry name" value="Protein kinase-like (PK-like)"/>
    <property type="match status" value="1"/>
</dbReference>
<feature type="region of interest" description="Disordered" evidence="11">
    <location>
        <begin position="406"/>
        <end position="506"/>
    </location>
</feature>
<dbReference type="GO" id="GO:0045033">
    <property type="term" value="P:peroxisome inheritance"/>
    <property type="evidence" value="ECO:0007669"/>
    <property type="project" value="UniProtKB-ARBA"/>
</dbReference>
<keyword evidence="4" id="KW-0808">Transferase</keyword>
<evidence type="ECO:0000256" key="2">
    <source>
        <dbReference type="ARBA" id="ARBA00022527"/>
    </source>
</evidence>
<dbReference type="PANTHER" id="PTHR24346:SF110">
    <property type="entry name" value="NON-SPECIFIC SERINE_THREONINE PROTEIN KINASE"/>
    <property type="match status" value="1"/>
</dbReference>
<dbReference type="EMBL" id="JAEUBE010000487">
    <property type="protein sequence ID" value="KAH3661299.1"/>
    <property type="molecule type" value="Genomic_DNA"/>
</dbReference>
<feature type="compositionally biased region" description="Low complexity" evidence="11">
    <location>
        <begin position="610"/>
        <end position="619"/>
    </location>
</feature>
<evidence type="ECO:0000256" key="6">
    <source>
        <dbReference type="ARBA" id="ARBA00022777"/>
    </source>
</evidence>
<proteinExistence type="predicted"/>
<dbReference type="GO" id="GO:0005737">
    <property type="term" value="C:cytoplasm"/>
    <property type="evidence" value="ECO:0007669"/>
    <property type="project" value="TreeGrafter"/>
</dbReference>
<accession>A0A9P8NXL2</accession>
<feature type="region of interest" description="Disordered" evidence="11">
    <location>
        <begin position="610"/>
        <end position="792"/>
    </location>
</feature>
<evidence type="ECO:0000256" key="10">
    <source>
        <dbReference type="PROSITE-ProRule" id="PRU10141"/>
    </source>
</evidence>
<keyword evidence="5 10" id="KW-0547">Nucleotide-binding</keyword>
<dbReference type="AlphaFoldDB" id="A0A9P8NXL2"/>
<evidence type="ECO:0000259" key="12">
    <source>
        <dbReference type="PROSITE" id="PS50011"/>
    </source>
</evidence>
<evidence type="ECO:0000256" key="9">
    <source>
        <dbReference type="ARBA" id="ARBA00048679"/>
    </source>
</evidence>
<feature type="compositionally biased region" description="Polar residues" evidence="11">
    <location>
        <begin position="419"/>
        <end position="429"/>
    </location>
</feature>
<feature type="compositionally biased region" description="Pro residues" evidence="11">
    <location>
        <begin position="458"/>
        <end position="468"/>
    </location>
</feature>
<feature type="domain" description="Protein kinase" evidence="12">
    <location>
        <begin position="18"/>
        <end position="281"/>
    </location>
</feature>
<feature type="binding site" evidence="10">
    <location>
        <position position="49"/>
    </location>
    <ligand>
        <name>ATP</name>
        <dbReference type="ChEBI" id="CHEBI:30616"/>
    </ligand>
</feature>
<feature type="compositionally biased region" description="Polar residues" evidence="11">
    <location>
        <begin position="680"/>
        <end position="701"/>
    </location>
</feature>
<dbReference type="EC" id="2.7.11.1" evidence="1"/>
<feature type="compositionally biased region" description="Basic and acidic residues" evidence="11">
    <location>
        <begin position="702"/>
        <end position="712"/>
    </location>
</feature>
<evidence type="ECO:0000256" key="11">
    <source>
        <dbReference type="SAM" id="MobiDB-lite"/>
    </source>
</evidence>
<protein>
    <recommendedName>
        <fullName evidence="1">non-specific serine/threonine protein kinase</fullName>
        <ecNumber evidence="1">2.7.11.1</ecNumber>
    </recommendedName>
</protein>
<dbReference type="InterPro" id="IPR011009">
    <property type="entry name" value="Kinase-like_dom_sf"/>
</dbReference>
<comment type="catalytic activity">
    <reaction evidence="9">
        <text>L-seryl-[protein] + ATP = O-phospho-L-seryl-[protein] + ADP + H(+)</text>
        <dbReference type="Rhea" id="RHEA:17989"/>
        <dbReference type="Rhea" id="RHEA-COMP:9863"/>
        <dbReference type="Rhea" id="RHEA-COMP:11604"/>
        <dbReference type="ChEBI" id="CHEBI:15378"/>
        <dbReference type="ChEBI" id="CHEBI:29999"/>
        <dbReference type="ChEBI" id="CHEBI:30616"/>
        <dbReference type="ChEBI" id="CHEBI:83421"/>
        <dbReference type="ChEBI" id="CHEBI:456216"/>
        <dbReference type="EC" id="2.7.11.1"/>
    </reaction>
</comment>
<feature type="compositionally biased region" description="Basic and acidic residues" evidence="11">
    <location>
        <begin position="630"/>
        <end position="642"/>
    </location>
</feature>
<feature type="region of interest" description="Disordered" evidence="11">
    <location>
        <begin position="361"/>
        <end position="383"/>
    </location>
</feature>
<keyword evidence="14" id="KW-1185">Reference proteome</keyword>
<feature type="region of interest" description="Disordered" evidence="11">
    <location>
        <begin position="533"/>
        <end position="554"/>
    </location>
</feature>
<dbReference type="GeneID" id="70238670"/>
<dbReference type="Pfam" id="PF00069">
    <property type="entry name" value="Pkinase"/>
    <property type="match status" value="1"/>
</dbReference>
<dbReference type="GO" id="GO:0004674">
    <property type="term" value="F:protein serine/threonine kinase activity"/>
    <property type="evidence" value="ECO:0007669"/>
    <property type="project" value="UniProtKB-KW"/>
</dbReference>
<dbReference type="RefSeq" id="XP_046058423.1">
    <property type="nucleotide sequence ID" value="XM_046208021.1"/>
</dbReference>
<comment type="catalytic activity">
    <reaction evidence="8">
        <text>L-threonyl-[protein] + ATP = O-phospho-L-threonyl-[protein] + ADP + H(+)</text>
        <dbReference type="Rhea" id="RHEA:46608"/>
        <dbReference type="Rhea" id="RHEA-COMP:11060"/>
        <dbReference type="Rhea" id="RHEA-COMP:11605"/>
        <dbReference type="ChEBI" id="CHEBI:15378"/>
        <dbReference type="ChEBI" id="CHEBI:30013"/>
        <dbReference type="ChEBI" id="CHEBI:30616"/>
        <dbReference type="ChEBI" id="CHEBI:61977"/>
        <dbReference type="ChEBI" id="CHEBI:456216"/>
        <dbReference type="EC" id="2.7.11.1"/>
    </reaction>
</comment>
<dbReference type="PROSITE" id="PS50011">
    <property type="entry name" value="PROTEIN_KINASE_DOM"/>
    <property type="match status" value="1"/>
</dbReference>
<dbReference type="InterPro" id="IPR000719">
    <property type="entry name" value="Prot_kinase_dom"/>
</dbReference>
<evidence type="ECO:0000256" key="4">
    <source>
        <dbReference type="ARBA" id="ARBA00022679"/>
    </source>
</evidence>
<feature type="compositionally biased region" description="Low complexity" evidence="11">
    <location>
        <begin position="715"/>
        <end position="725"/>
    </location>
</feature>
<feature type="compositionally biased region" description="Low complexity" evidence="11">
    <location>
        <begin position="470"/>
        <end position="487"/>
    </location>
</feature>
<dbReference type="GO" id="GO:0005524">
    <property type="term" value="F:ATP binding"/>
    <property type="evidence" value="ECO:0007669"/>
    <property type="project" value="UniProtKB-UniRule"/>
</dbReference>
<feature type="compositionally biased region" description="Low complexity" evidence="11">
    <location>
        <begin position="430"/>
        <end position="439"/>
    </location>
</feature>
<keyword evidence="3" id="KW-0597">Phosphoprotein</keyword>
<feature type="compositionally biased region" description="Polar residues" evidence="11">
    <location>
        <begin position="734"/>
        <end position="743"/>
    </location>
</feature>
<dbReference type="SMART" id="SM00220">
    <property type="entry name" value="S_TKc"/>
    <property type="match status" value="1"/>
</dbReference>
<reference evidence="13" key="1">
    <citation type="journal article" date="2021" name="Open Biol.">
        <title>Shared evolutionary footprints suggest mitochondrial oxidative damage underlies multiple complex I losses in fungi.</title>
        <authorList>
            <person name="Schikora-Tamarit M.A."/>
            <person name="Marcet-Houben M."/>
            <person name="Nosek J."/>
            <person name="Gabaldon T."/>
        </authorList>
    </citation>
    <scope>NUCLEOTIDE SEQUENCE</scope>
    <source>
        <strain evidence="13">CBS6075</strain>
    </source>
</reference>
<evidence type="ECO:0000256" key="7">
    <source>
        <dbReference type="ARBA" id="ARBA00022840"/>
    </source>
</evidence>
<keyword evidence="2" id="KW-0723">Serine/threonine-protein kinase</keyword>
<dbReference type="InterPro" id="IPR008271">
    <property type="entry name" value="Ser/Thr_kinase_AS"/>
</dbReference>
<evidence type="ECO:0000256" key="1">
    <source>
        <dbReference type="ARBA" id="ARBA00012513"/>
    </source>
</evidence>
<name>A0A9P8NXL2_9ASCO</name>
<feature type="compositionally biased region" description="Basic and acidic residues" evidence="11">
    <location>
        <begin position="765"/>
        <end position="792"/>
    </location>
</feature>
<dbReference type="Gene3D" id="1.10.510.10">
    <property type="entry name" value="Transferase(Phosphotransferase) domain 1"/>
    <property type="match status" value="1"/>
</dbReference>
<comment type="caution">
    <text evidence="13">The sequence shown here is derived from an EMBL/GenBank/DDBJ whole genome shotgun (WGS) entry which is preliminary data.</text>
</comment>
<evidence type="ECO:0000313" key="14">
    <source>
        <dbReference type="Proteomes" id="UP000769157"/>
    </source>
</evidence>
<dbReference type="PANTHER" id="PTHR24346">
    <property type="entry name" value="MAP/MICROTUBULE AFFINITY-REGULATING KINASE"/>
    <property type="match status" value="1"/>
</dbReference>
<gene>
    <name evidence="13" type="ORF">OGAPHI_006706</name>
</gene>
<dbReference type="PROSITE" id="PS00108">
    <property type="entry name" value="PROTEIN_KINASE_ST"/>
    <property type="match status" value="1"/>
</dbReference>
<evidence type="ECO:0000256" key="5">
    <source>
        <dbReference type="ARBA" id="ARBA00022741"/>
    </source>
</evidence>
<organism evidence="13 14">
    <name type="scientific">Ogataea philodendri</name>
    <dbReference type="NCBI Taxonomy" id="1378263"/>
    <lineage>
        <taxon>Eukaryota</taxon>
        <taxon>Fungi</taxon>
        <taxon>Dikarya</taxon>
        <taxon>Ascomycota</taxon>
        <taxon>Saccharomycotina</taxon>
        <taxon>Pichiomycetes</taxon>
        <taxon>Pichiales</taxon>
        <taxon>Pichiaceae</taxon>
        <taxon>Ogataea</taxon>
    </lineage>
</organism>
<feature type="compositionally biased region" description="Low complexity" evidence="11">
    <location>
        <begin position="751"/>
        <end position="763"/>
    </location>
</feature>
<evidence type="ECO:0000256" key="3">
    <source>
        <dbReference type="ARBA" id="ARBA00022553"/>
    </source>
</evidence>
<sequence length="807" mass="89205">MSSGTKRRTAKEVRFGAYVLGSTVGEGEFGKVKLGWRKDGKQPSQAAIKLIRRDSIPKGSEKENKVHREINALKKLAHPNIVRLEEVLQNDKYIGIVLEYASGGELFDYILEHRYLKESMASRLFAQLVSGVDYMHAKGIIHRDLKLENLLLDKHKNIIITDFGFVNTFRSTDLMKTSCGSPCYAAPELVVSSDPYEGRKVDVWSCGVILYAMLAGYLPFDDDPQNPDGDNIARLYHYITNSPLTFPEYIQPTPRDLLRKIIVPNPKKRIDLKQVRAHVWLAPHAPFLSVTPAEWDRNYTRSRQPVASQDKINRRLSLMENPSSASLMLNRPHSKSFASKPNSALLYSNPAAPQTSRAVAISSGPDNLHSPTSPHEFYRTGREKAGSSASLVLQAVVEADNFEVSRRNSVQGDKPNFPRSATFQEGTRPSRSSSLISSSAPPNFEPIAETPMSVGDTPMPPPLLPPVPRSGGSQSPTSAQTTASFSSKLPTRSNRPRPMSYHPASASSGYMFPSPDLSFLVPATSSETSLTRPLFEKASSGSSSPVKEHRNSWCQPTEPIVDMASASGVLTTLKDAAEKEEAAEPMKDSEKRRSAALDSLSNAIDIFSISSTTTTPNSPLMSGESTAKVETMKEVKKEEVKETTVPAQEQEKEPELQSVSSPVKDDTIRELPIADDLMQLKSQIVGSSGRASTPSRQSSISERSKHEKENRNSRKSSTSTSAPAPKFKRFSMLSFYSHNNLSQELRPPPSSQSVQSAQSAQPPRKILEPSNKKDDVAERRMTMGARREKDSTAKRVMDFFKRRSVRI</sequence>